<dbReference type="EMBL" id="JACHMF010000001">
    <property type="protein sequence ID" value="MBB4696073.1"/>
    <property type="molecule type" value="Genomic_DNA"/>
</dbReference>
<accession>A0A7W7CWT3</accession>
<dbReference type="AlphaFoldDB" id="A0A7W7CWT3"/>
<sequence length="157" mass="17200">MLYVSIIGVDRVPLKHYRAKLATEKIVEGSGIPYTILRVSQFYPFAVTLLERSSRLGPVVVDPAFLAQPVDVADVAGRIAGLLDEGPARGTLEFAGPRIMNFGEAAATWLAARGDRRRVVRLRVPGKVARAMRDGELTTTATPTGTRTWEDYLAARY</sequence>
<dbReference type="Gene3D" id="3.40.50.720">
    <property type="entry name" value="NAD(P)-binding Rossmann-like Domain"/>
    <property type="match status" value="1"/>
</dbReference>
<dbReference type="Proteomes" id="UP000542742">
    <property type="component" value="Unassembled WGS sequence"/>
</dbReference>
<proteinExistence type="predicted"/>
<evidence type="ECO:0000313" key="2">
    <source>
        <dbReference type="Proteomes" id="UP000542742"/>
    </source>
</evidence>
<organism evidence="1 2">
    <name type="scientific">Paractinoplanes abujensis</name>
    <dbReference type="NCBI Taxonomy" id="882441"/>
    <lineage>
        <taxon>Bacteria</taxon>
        <taxon>Bacillati</taxon>
        <taxon>Actinomycetota</taxon>
        <taxon>Actinomycetes</taxon>
        <taxon>Micromonosporales</taxon>
        <taxon>Micromonosporaceae</taxon>
        <taxon>Paractinoplanes</taxon>
    </lineage>
</organism>
<protein>
    <submittedName>
        <fullName evidence="1">Uncharacterized protein YbjT (DUF2867 family)</fullName>
    </submittedName>
</protein>
<evidence type="ECO:0000313" key="1">
    <source>
        <dbReference type="EMBL" id="MBB4696073.1"/>
    </source>
</evidence>
<name>A0A7W7CWT3_9ACTN</name>
<comment type="caution">
    <text evidence="1">The sequence shown here is derived from an EMBL/GenBank/DDBJ whole genome shotgun (WGS) entry which is preliminary data.</text>
</comment>
<keyword evidence="2" id="KW-1185">Reference proteome</keyword>
<dbReference type="SUPFAM" id="SSF51735">
    <property type="entry name" value="NAD(P)-binding Rossmann-fold domains"/>
    <property type="match status" value="1"/>
</dbReference>
<gene>
    <name evidence="1" type="ORF">BKA14_006221</name>
</gene>
<dbReference type="RefSeq" id="WP_239093127.1">
    <property type="nucleotide sequence ID" value="NZ_BOMC01000057.1"/>
</dbReference>
<reference evidence="1 2" key="1">
    <citation type="submission" date="2020-08" db="EMBL/GenBank/DDBJ databases">
        <title>Sequencing the genomes of 1000 actinobacteria strains.</title>
        <authorList>
            <person name="Klenk H.-P."/>
        </authorList>
    </citation>
    <scope>NUCLEOTIDE SEQUENCE [LARGE SCALE GENOMIC DNA]</scope>
    <source>
        <strain evidence="1 2">DSM 45518</strain>
    </source>
</reference>
<dbReference type="InterPro" id="IPR036291">
    <property type="entry name" value="NAD(P)-bd_dom_sf"/>
</dbReference>